<keyword evidence="3" id="KW-1185">Reference proteome</keyword>
<keyword evidence="1" id="KW-0812">Transmembrane</keyword>
<organism evidence="2 3">
    <name type="scientific">Jeotgalibaca arthritidis</name>
    <dbReference type="NCBI Taxonomy" id="1868794"/>
    <lineage>
        <taxon>Bacteria</taxon>
        <taxon>Bacillati</taxon>
        <taxon>Bacillota</taxon>
        <taxon>Bacilli</taxon>
        <taxon>Lactobacillales</taxon>
        <taxon>Carnobacteriaceae</taxon>
        <taxon>Jeotgalibaca</taxon>
    </lineage>
</organism>
<feature type="transmembrane region" description="Helical" evidence="1">
    <location>
        <begin position="42"/>
        <end position="73"/>
    </location>
</feature>
<dbReference type="RefSeq" id="WP_166163706.1">
    <property type="nucleotide sequence ID" value="NZ_CP049740.1"/>
</dbReference>
<keyword evidence="1" id="KW-1133">Transmembrane helix</keyword>
<dbReference type="EMBL" id="CP049740">
    <property type="protein sequence ID" value="QII82899.1"/>
    <property type="molecule type" value="Genomic_DNA"/>
</dbReference>
<dbReference type="AlphaFoldDB" id="A0A6G7KCB4"/>
<feature type="transmembrane region" description="Helical" evidence="1">
    <location>
        <begin position="229"/>
        <end position="248"/>
    </location>
</feature>
<sequence>MLKDVFLLLLMGHFLGDFYFQSHAIAKTKDKDKGALFTHCSIYALTMFLVAIPLFSWSMLVTVFLLAIAHLVIDSVKHRMSRRRLTTYQKEARLFVIDQMLHLGCIVLAVIGLSFIQEPFEYLPILTRFFSQLAIQPTELLAWVVMLLFIMQPASITIKKVLYVYRPIPDTSEDDEGVPNAGSLIGIFERLFIFLMLSVSQYTAIGFILTAKSIARYNKISESPQFAEYYLLGTLLSSLLVVIGYLLIF</sequence>
<dbReference type="KEGG" id="jar:G7057_10895"/>
<feature type="transmembrane region" description="Helical" evidence="1">
    <location>
        <begin position="129"/>
        <end position="150"/>
    </location>
</feature>
<feature type="transmembrane region" description="Helical" evidence="1">
    <location>
        <begin position="94"/>
        <end position="117"/>
    </location>
</feature>
<gene>
    <name evidence="2" type="ORF">G7057_10895</name>
</gene>
<dbReference type="InterPro" id="IPR021737">
    <property type="entry name" value="Phage_phiKZ_Orf197"/>
</dbReference>
<evidence type="ECO:0000256" key="1">
    <source>
        <dbReference type="SAM" id="Phobius"/>
    </source>
</evidence>
<evidence type="ECO:0000313" key="3">
    <source>
        <dbReference type="Proteomes" id="UP000501451"/>
    </source>
</evidence>
<dbReference type="Proteomes" id="UP000501451">
    <property type="component" value="Chromosome"/>
</dbReference>
<dbReference type="Pfam" id="PF11750">
    <property type="entry name" value="DUF3307"/>
    <property type="match status" value="1"/>
</dbReference>
<protein>
    <submittedName>
        <fullName evidence="2">DUF3307 domain-containing protein</fullName>
    </submittedName>
</protein>
<proteinExistence type="predicted"/>
<feature type="transmembrane region" description="Helical" evidence="1">
    <location>
        <begin position="191"/>
        <end position="209"/>
    </location>
</feature>
<evidence type="ECO:0000313" key="2">
    <source>
        <dbReference type="EMBL" id="QII82899.1"/>
    </source>
</evidence>
<reference evidence="2 3" key="1">
    <citation type="journal article" date="2017" name="Int. J. Syst. Evol. Microbiol.">
        <title>Jeotgalibaca porci sp. nov. and Jeotgalibaca arthritidis sp. nov., isolated from pigs, and emended description of the genus Jeotgalibaca.</title>
        <authorList>
            <person name="Zamora L."/>
            <person name="Perez-Sancho M."/>
            <person name="Dominguez L."/>
            <person name="Fernandez-Garayzabal J.F."/>
            <person name="Vela A.I."/>
        </authorList>
    </citation>
    <scope>NUCLEOTIDE SEQUENCE [LARGE SCALE GENOMIC DNA]</scope>
    <source>
        <strain evidence="2 3">CECT 9157</strain>
    </source>
</reference>
<name>A0A6G7KCB4_9LACT</name>
<accession>A0A6G7KCB4</accession>
<keyword evidence="1" id="KW-0472">Membrane</keyword>